<evidence type="ECO:0000313" key="2">
    <source>
        <dbReference type="EMBL" id="MBE7524842.1"/>
    </source>
</evidence>
<accession>A0A928Y5U1</accession>
<proteinExistence type="predicted"/>
<name>A0A928Y5U1_UNCKA</name>
<keyword evidence="1" id="KW-1133">Transmembrane helix</keyword>
<reference evidence="2" key="1">
    <citation type="submission" date="2020-05" db="EMBL/GenBank/DDBJ databases">
        <title>High-Quality Genomes of Partial-Nitritation/Anammox System by Hierarchical Clustering Based Hybrid Assembly.</title>
        <authorList>
            <person name="Liu L."/>
            <person name="Wang Y."/>
            <person name="Che Y."/>
            <person name="Chen Y."/>
            <person name="Xia Y."/>
            <person name="Luo R."/>
            <person name="Cheng S.H."/>
            <person name="Zheng C."/>
            <person name="Zhang T."/>
        </authorList>
    </citation>
    <scope>NUCLEOTIDE SEQUENCE</scope>
    <source>
        <strain evidence="2">H1_PAT1</strain>
    </source>
</reference>
<sequence length="141" mass="15981">MNVSQAKNIEWVLRIAVAGEFLGHGVFAVQGKPAWIQWFQVFGISDPSLAAQILFAVGLLDIVIAVLVLFYPVRIAVLWMAIWGFWTALLRPIVGEPIWDFIERWANWGAPLALLLLLGWPKTLKEWFSDRGNSFFVRTKG</sequence>
<evidence type="ECO:0000256" key="1">
    <source>
        <dbReference type="SAM" id="Phobius"/>
    </source>
</evidence>
<gene>
    <name evidence="2" type="ORF">HS096_00370</name>
</gene>
<protein>
    <recommendedName>
        <fullName evidence="4">DoxX family protein</fullName>
    </recommendedName>
</protein>
<dbReference type="EMBL" id="JABTTY010000001">
    <property type="protein sequence ID" value="MBE7524842.1"/>
    <property type="molecule type" value="Genomic_DNA"/>
</dbReference>
<dbReference type="AlphaFoldDB" id="A0A928Y5U1"/>
<feature type="transmembrane region" description="Helical" evidence="1">
    <location>
        <begin position="12"/>
        <end position="29"/>
    </location>
</feature>
<comment type="caution">
    <text evidence="2">The sequence shown here is derived from an EMBL/GenBank/DDBJ whole genome shotgun (WGS) entry which is preliminary data.</text>
</comment>
<organism evidence="2 3">
    <name type="scientific">candidate division WWE3 bacterium</name>
    <dbReference type="NCBI Taxonomy" id="2053526"/>
    <lineage>
        <taxon>Bacteria</taxon>
        <taxon>Katanobacteria</taxon>
    </lineage>
</organism>
<evidence type="ECO:0008006" key="4">
    <source>
        <dbReference type="Google" id="ProtNLM"/>
    </source>
</evidence>
<keyword evidence="1" id="KW-0812">Transmembrane</keyword>
<keyword evidence="1" id="KW-0472">Membrane</keyword>
<feature type="transmembrane region" description="Helical" evidence="1">
    <location>
        <begin position="49"/>
        <end position="69"/>
    </location>
</feature>
<feature type="transmembrane region" description="Helical" evidence="1">
    <location>
        <begin position="105"/>
        <end position="121"/>
    </location>
</feature>
<evidence type="ECO:0000313" key="3">
    <source>
        <dbReference type="Proteomes" id="UP000710385"/>
    </source>
</evidence>
<feature type="transmembrane region" description="Helical" evidence="1">
    <location>
        <begin position="76"/>
        <end position="93"/>
    </location>
</feature>
<dbReference type="Proteomes" id="UP000710385">
    <property type="component" value="Unassembled WGS sequence"/>
</dbReference>